<keyword evidence="2" id="KW-0812">Transmembrane</keyword>
<feature type="transmembrane region" description="Helical" evidence="2">
    <location>
        <begin position="33"/>
        <end position="56"/>
    </location>
</feature>
<sequence length="125" mass="14524">MINKKTFTPFMIVITLLATLGLVSTLITSPNQFIKGLLLFSSIILTCILIVFFVRYRRRTKNDELRKYRRAAKQSQKRQRQKSEHLLNNSQYKKVTSIPNKRKANPPHLRVIDGKKPAKNDPMSL</sequence>
<evidence type="ECO:0000313" key="4">
    <source>
        <dbReference type="Proteomes" id="UP001501734"/>
    </source>
</evidence>
<keyword evidence="2" id="KW-0472">Membrane</keyword>
<comment type="caution">
    <text evidence="3">The sequence shown here is derived from an EMBL/GenBank/DDBJ whole genome shotgun (WGS) entry which is preliminary data.</text>
</comment>
<dbReference type="InterPro" id="IPR048110">
    <property type="entry name" value="SA1362/YqhP-like"/>
</dbReference>
<feature type="compositionally biased region" description="Basic and acidic residues" evidence="1">
    <location>
        <begin position="110"/>
        <end position="119"/>
    </location>
</feature>
<feature type="transmembrane region" description="Helical" evidence="2">
    <location>
        <begin position="7"/>
        <end position="27"/>
    </location>
</feature>
<name>A0ABP7VFI4_9BACI</name>
<dbReference type="Proteomes" id="UP001501734">
    <property type="component" value="Unassembled WGS sequence"/>
</dbReference>
<accession>A0ABP7VFI4</accession>
<feature type="compositionally biased region" description="Basic residues" evidence="1">
    <location>
        <begin position="67"/>
        <end position="80"/>
    </location>
</feature>
<dbReference type="RefSeq" id="WP_344911099.1">
    <property type="nucleotide sequence ID" value="NZ_BAABDL010000053.1"/>
</dbReference>
<proteinExistence type="predicted"/>
<gene>
    <name evidence="3" type="ORF">GCM10022410_10620</name>
</gene>
<keyword evidence="2" id="KW-1133">Transmembrane helix</keyword>
<evidence type="ECO:0000313" key="3">
    <source>
        <dbReference type="EMBL" id="GAA4066058.1"/>
    </source>
</evidence>
<evidence type="ECO:0000256" key="2">
    <source>
        <dbReference type="SAM" id="Phobius"/>
    </source>
</evidence>
<organism evidence="3 4">
    <name type="scientific">Amphibacillus indicireducens</name>
    <dbReference type="NCBI Taxonomy" id="1076330"/>
    <lineage>
        <taxon>Bacteria</taxon>
        <taxon>Bacillati</taxon>
        <taxon>Bacillota</taxon>
        <taxon>Bacilli</taxon>
        <taxon>Bacillales</taxon>
        <taxon>Bacillaceae</taxon>
        <taxon>Amphibacillus</taxon>
    </lineage>
</organism>
<feature type="region of interest" description="Disordered" evidence="1">
    <location>
        <begin position="64"/>
        <end position="125"/>
    </location>
</feature>
<feature type="compositionally biased region" description="Polar residues" evidence="1">
    <location>
        <begin position="86"/>
        <end position="99"/>
    </location>
</feature>
<dbReference type="EMBL" id="BAABDL010000053">
    <property type="protein sequence ID" value="GAA4066058.1"/>
    <property type="molecule type" value="Genomic_DNA"/>
</dbReference>
<evidence type="ECO:0000256" key="1">
    <source>
        <dbReference type="SAM" id="MobiDB-lite"/>
    </source>
</evidence>
<protein>
    <submittedName>
        <fullName evidence="3">Uncharacterized protein</fullName>
    </submittedName>
</protein>
<dbReference type="NCBIfam" id="NF041554">
    <property type="entry name" value="SA1362_fam"/>
    <property type="match status" value="1"/>
</dbReference>
<reference evidence="4" key="1">
    <citation type="journal article" date="2019" name="Int. J. Syst. Evol. Microbiol.">
        <title>The Global Catalogue of Microorganisms (GCM) 10K type strain sequencing project: providing services to taxonomists for standard genome sequencing and annotation.</title>
        <authorList>
            <consortium name="The Broad Institute Genomics Platform"/>
            <consortium name="The Broad Institute Genome Sequencing Center for Infectious Disease"/>
            <person name="Wu L."/>
            <person name="Ma J."/>
        </authorList>
    </citation>
    <scope>NUCLEOTIDE SEQUENCE [LARGE SCALE GENOMIC DNA]</scope>
    <source>
        <strain evidence="4">JCM 17250</strain>
    </source>
</reference>
<keyword evidence="4" id="KW-1185">Reference proteome</keyword>